<accession>A0ABQ1UHX3</accession>
<name>A0ABQ1UHX3_9BACT</name>
<dbReference type="InterPro" id="IPR053251">
    <property type="entry name" value="N-glycanase"/>
</dbReference>
<dbReference type="Pfam" id="PF09113">
    <property type="entry name" value="N-glycanase_C"/>
    <property type="match status" value="1"/>
</dbReference>
<dbReference type="Gene3D" id="2.60.120.230">
    <property type="match status" value="2"/>
</dbReference>
<organism evidence="3 4">
    <name type="scientific">Echinicola rosea</name>
    <dbReference type="NCBI Taxonomy" id="1807691"/>
    <lineage>
        <taxon>Bacteria</taxon>
        <taxon>Pseudomonadati</taxon>
        <taxon>Bacteroidota</taxon>
        <taxon>Cytophagia</taxon>
        <taxon>Cytophagales</taxon>
        <taxon>Cyclobacteriaceae</taxon>
        <taxon>Echinicola</taxon>
    </lineage>
</organism>
<dbReference type="PANTHER" id="PTHR39319">
    <property type="entry name" value="SI:DKEY-256H2.1"/>
    <property type="match status" value="1"/>
</dbReference>
<dbReference type="InterPro" id="IPR015197">
    <property type="entry name" value="PngaseF_C"/>
</dbReference>
<feature type="domain" description="Peptide-N-glycosidase F C-terminal" evidence="2">
    <location>
        <begin position="201"/>
        <end position="302"/>
    </location>
</feature>
<dbReference type="PANTHER" id="PTHR39319:SF1">
    <property type="entry name" value="SI:DKEY-256H2.1"/>
    <property type="match status" value="1"/>
</dbReference>
<comment type="caution">
    <text evidence="3">The sequence shown here is derived from an EMBL/GenBank/DDBJ whole genome shotgun (WGS) entry which is preliminary data.</text>
</comment>
<proteinExistence type="predicted"/>
<evidence type="ECO:0000313" key="4">
    <source>
        <dbReference type="Proteomes" id="UP000647339"/>
    </source>
</evidence>
<gene>
    <name evidence="3" type="ORF">GCM10011339_02750</name>
</gene>
<dbReference type="InterPro" id="IPR008977">
    <property type="entry name" value="PHM/PNGase_F_dom_sf"/>
</dbReference>
<keyword evidence="4" id="KW-1185">Reference proteome</keyword>
<dbReference type="SUPFAM" id="SSF49742">
    <property type="entry name" value="PHM/PNGase F"/>
    <property type="match status" value="2"/>
</dbReference>
<reference evidence="4" key="1">
    <citation type="journal article" date="2019" name="Int. J. Syst. Evol. Microbiol.">
        <title>The Global Catalogue of Microorganisms (GCM) 10K type strain sequencing project: providing services to taxonomists for standard genome sequencing and annotation.</title>
        <authorList>
            <consortium name="The Broad Institute Genomics Platform"/>
            <consortium name="The Broad Institute Genome Sequencing Center for Infectious Disease"/>
            <person name="Wu L."/>
            <person name="Ma J."/>
        </authorList>
    </citation>
    <scope>NUCLEOTIDE SEQUENCE [LARGE SCALE GENOMIC DNA]</scope>
    <source>
        <strain evidence="4">CGMCC 1.15407</strain>
    </source>
</reference>
<protein>
    <recommendedName>
        <fullName evidence="2">Peptide-N-glycosidase F C-terminal domain-containing protein</fullName>
    </recommendedName>
</protein>
<evidence type="ECO:0000256" key="1">
    <source>
        <dbReference type="ARBA" id="ARBA00023157"/>
    </source>
</evidence>
<keyword evidence="1" id="KW-1015">Disulfide bond</keyword>
<dbReference type="Proteomes" id="UP000647339">
    <property type="component" value="Unassembled WGS sequence"/>
</dbReference>
<dbReference type="InterPro" id="IPR014784">
    <property type="entry name" value="Cu2_ascorb_mOase-like_C"/>
</dbReference>
<evidence type="ECO:0000259" key="2">
    <source>
        <dbReference type="Pfam" id="PF09113"/>
    </source>
</evidence>
<evidence type="ECO:0000313" key="3">
    <source>
        <dbReference type="EMBL" id="GGF18271.1"/>
    </source>
</evidence>
<sequence>MIEKQMKTTLFSFLIVFIIAVNVLAGEKDTVHIISHDQITVVTNPQKGENSYTNWAVFPDKDEAIRQIILKINFGCPDGMRCADWDYVDHITLKRAGGKNGEMLDYEIARMLTPYGGAFGKDWEFEWEVDVTDFSLLLRDSVEVEYKHTGYEPNEDRGWKVTVDFEVIKGQPIMEPVSITKVYQGSYRYGDKGNPIEETLKATTITTDEGASLGRFRVIQTGHGMDSPDGCGEFCNKYRDFYLDGKLVASRQMWKQCGNNPLYPQAGTWIFDRANWCPGDLVQPDIYDFALNAPEHTVQLQMEDYISPKPSANELIAAYVIQYKSYQKKQDASVEDIIIPSKKAVHSRKNPAAFGPTIVIKNNGSHPLKSLEIEHGTVGLQPQKSSWSGELLPGKSDTVTLEGKIPQEGSLNYQFELKKPNGKKDGYLGDNKTISPYEKIAVHGEQLILHIETNKAAQENGYTVTDAEGNVLFERTVGSMVADTTYKDSLNLSKGAYRLHFTDTGGDGLEFWYKTKAGRGKVILLNNDGQIVKSFDSDFGSGIIYDFEVGEAISPINDKEISLGVFPTRAQDFTTFDYLSNYPEEVTIKLVKDPSGEVVEEHIYQDLKEGKFTLNLTRYPKSRYFFQVFVKGEMIYNKRLRVKE</sequence>
<dbReference type="EMBL" id="BMIU01000001">
    <property type="protein sequence ID" value="GGF18271.1"/>
    <property type="molecule type" value="Genomic_DNA"/>
</dbReference>